<protein>
    <submittedName>
        <fullName evidence="2">Uncharacterized protein</fullName>
    </submittedName>
</protein>
<feature type="transmembrane region" description="Helical" evidence="1">
    <location>
        <begin position="12"/>
        <end position="29"/>
    </location>
</feature>
<name>A0AA96D095_9BACT</name>
<keyword evidence="1" id="KW-0812">Transmembrane</keyword>
<keyword evidence="1" id="KW-0472">Membrane</keyword>
<reference evidence="2" key="1">
    <citation type="submission" date="2023-09" db="EMBL/GenBank/DDBJ databases">
        <title>Arcobacter tbilisiensis sp. nov. isolated from chicken meat in Tbilisi, Georgia.</title>
        <authorList>
            <person name="Matthias R."/>
            <person name="Zautner A.E."/>
        </authorList>
    </citation>
    <scope>NUCLEOTIDE SEQUENCE</scope>
    <source>
        <strain evidence="2">LEO 107</strain>
        <plasmid evidence="2">p133_LEO_107</plasmid>
    </source>
</reference>
<proteinExistence type="predicted"/>
<accession>A0AA96D095</accession>
<keyword evidence="2" id="KW-0614">Plasmid</keyword>
<sequence>MEIPINPGSITMMIILAGAIFLAYGKYSYEKDLKNKKNKKSC</sequence>
<gene>
    <name evidence="2" type="ORF">RJG54_11745</name>
</gene>
<dbReference type="AlphaFoldDB" id="A0AA96D095"/>
<evidence type="ECO:0000256" key="1">
    <source>
        <dbReference type="SAM" id="Phobius"/>
    </source>
</evidence>
<dbReference type="EMBL" id="CP134847">
    <property type="protein sequence ID" value="WNL18029.1"/>
    <property type="molecule type" value="Genomic_DNA"/>
</dbReference>
<geneLocation type="plasmid" evidence="2">
    <name>p133_LEO_107</name>
</geneLocation>
<keyword evidence="1" id="KW-1133">Transmembrane helix</keyword>
<organism evidence="2">
    <name type="scientific">Arcobacter sp. AZ-2023</name>
    <dbReference type="NCBI Taxonomy" id="3074453"/>
    <lineage>
        <taxon>Bacteria</taxon>
        <taxon>Pseudomonadati</taxon>
        <taxon>Campylobacterota</taxon>
        <taxon>Epsilonproteobacteria</taxon>
        <taxon>Campylobacterales</taxon>
        <taxon>Arcobacteraceae</taxon>
        <taxon>Arcobacter</taxon>
    </lineage>
</organism>
<evidence type="ECO:0000313" key="2">
    <source>
        <dbReference type="EMBL" id="WNL18029.1"/>
    </source>
</evidence>